<organism evidence="2 3">
    <name type="scientific">Eucalyptus globulus</name>
    <name type="common">Tasmanian blue gum</name>
    <dbReference type="NCBI Taxonomy" id="34317"/>
    <lineage>
        <taxon>Eukaryota</taxon>
        <taxon>Viridiplantae</taxon>
        <taxon>Streptophyta</taxon>
        <taxon>Embryophyta</taxon>
        <taxon>Tracheophyta</taxon>
        <taxon>Spermatophyta</taxon>
        <taxon>Magnoliopsida</taxon>
        <taxon>eudicotyledons</taxon>
        <taxon>Gunneridae</taxon>
        <taxon>Pentapetalae</taxon>
        <taxon>rosids</taxon>
        <taxon>malvids</taxon>
        <taxon>Myrtales</taxon>
        <taxon>Myrtaceae</taxon>
        <taxon>Myrtoideae</taxon>
        <taxon>Eucalypteae</taxon>
        <taxon>Eucalyptus</taxon>
    </lineage>
</organism>
<dbReference type="AlphaFoldDB" id="A0ABD3KIQ9"/>
<sequence length="76" mass="8241">MEKELEATAIGGRAPPAKSSPVGKSKIETINFSKLQRCKEAETKMLEEEKKKAAPARSQIRRGKTRALVPSSSSAD</sequence>
<feature type="region of interest" description="Disordered" evidence="1">
    <location>
        <begin position="1"/>
        <end position="24"/>
    </location>
</feature>
<proteinExistence type="predicted"/>
<evidence type="ECO:0000256" key="1">
    <source>
        <dbReference type="SAM" id="MobiDB-lite"/>
    </source>
</evidence>
<reference evidence="2 3" key="1">
    <citation type="submission" date="2024-11" db="EMBL/GenBank/DDBJ databases">
        <title>Chromosome-level genome assembly of Eucalyptus globulus Labill. provides insights into its genome evolution.</title>
        <authorList>
            <person name="Li X."/>
        </authorList>
    </citation>
    <scope>NUCLEOTIDE SEQUENCE [LARGE SCALE GENOMIC DNA]</scope>
    <source>
        <strain evidence="2">CL2024</strain>
        <tissue evidence="2">Fresh tender leaves</tissue>
    </source>
</reference>
<comment type="caution">
    <text evidence="2">The sequence shown here is derived from an EMBL/GenBank/DDBJ whole genome shotgun (WGS) entry which is preliminary data.</text>
</comment>
<accession>A0ABD3KIQ9</accession>
<evidence type="ECO:0000313" key="3">
    <source>
        <dbReference type="Proteomes" id="UP001634007"/>
    </source>
</evidence>
<dbReference type="Proteomes" id="UP001634007">
    <property type="component" value="Unassembled WGS sequence"/>
</dbReference>
<evidence type="ECO:0000313" key="2">
    <source>
        <dbReference type="EMBL" id="KAL3739263.1"/>
    </source>
</evidence>
<gene>
    <name evidence="2" type="ORF">ACJRO7_020637</name>
</gene>
<protein>
    <submittedName>
        <fullName evidence="2">Uncharacterized protein</fullName>
    </submittedName>
</protein>
<feature type="region of interest" description="Disordered" evidence="1">
    <location>
        <begin position="46"/>
        <end position="76"/>
    </location>
</feature>
<name>A0ABD3KIQ9_EUCGL</name>
<dbReference type="EMBL" id="JBJKBG010000005">
    <property type="protein sequence ID" value="KAL3739263.1"/>
    <property type="molecule type" value="Genomic_DNA"/>
</dbReference>
<keyword evidence="3" id="KW-1185">Reference proteome</keyword>